<gene>
    <name evidence="6 9" type="primary">bamD</name>
    <name evidence="9" type="ORF">GH984_04445</name>
</gene>
<sequence>MTRAFILLLVAVFLTGCAGGTTINALRDSDADTIYEAASAAMNRGDWQTAIERLELLQAQYPFGPEATQAQLDVIYTYYRSGDVASAVAAAERFRRINPRHEAVPYTWYMQGVALEEQGEDVIKRFFNIDMAQRDPRPRELAFDAFQTVIDRYPDTQYADDSRERINAIYEESARHELAIAEFYVGLEAWVAAARRATFVIDNYPGTAALERAADILERSYRALELNDLAENLASVRKQGFAQEIADPTLPSTESGEATPAIPGLDNGGRPAPRPGTEGRDEEPVPPGPTEMPSPL</sequence>
<evidence type="ECO:0000256" key="7">
    <source>
        <dbReference type="SAM" id="MobiDB-lite"/>
    </source>
</evidence>
<dbReference type="AlphaFoldDB" id="A0A6N7QS16"/>
<feature type="region of interest" description="Disordered" evidence="7">
    <location>
        <begin position="248"/>
        <end position="296"/>
    </location>
</feature>
<comment type="subcellular location">
    <subcellularLocation>
        <location evidence="6">Cell outer membrane</location>
        <topology evidence="6">Lipid-anchor</topology>
    </subcellularLocation>
</comment>
<reference evidence="9 10" key="1">
    <citation type="submission" date="2019-11" db="EMBL/GenBank/DDBJ databases">
        <authorList>
            <person name="Zhang X.Y."/>
        </authorList>
    </citation>
    <scope>NUCLEOTIDE SEQUENCE [LARGE SCALE GENOMIC DNA]</scope>
    <source>
        <strain evidence="9 10">C176</strain>
    </source>
</reference>
<evidence type="ECO:0000256" key="3">
    <source>
        <dbReference type="ARBA" id="ARBA00023139"/>
    </source>
</evidence>
<evidence type="ECO:0000256" key="6">
    <source>
        <dbReference type="HAMAP-Rule" id="MF_00922"/>
    </source>
</evidence>
<dbReference type="RefSeq" id="WP_153718997.1">
    <property type="nucleotide sequence ID" value="NZ_WJPP01000002.1"/>
</dbReference>
<protein>
    <recommendedName>
        <fullName evidence="6">Outer membrane protein assembly factor BamD</fullName>
    </recommendedName>
</protein>
<proteinExistence type="inferred from homology"/>
<evidence type="ECO:0000256" key="1">
    <source>
        <dbReference type="ARBA" id="ARBA00022729"/>
    </source>
</evidence>
<comment type="similarity">
    <text evidence="6">Belongs to the BamD family.</text>
</comment>
<evidence type="ECO:0000256" key="2">
    <source>
        <dbReference type="ARBA" id="ARBA00023136"/>
    </source>
</evidence>
<keyword evidence="5 6" id="KW-0449">Lipoprotein</keyword>
<keyword evidence="1 6" id="KW-0732">Signal</keyword>
<comment type="function">
    <text evidence="6">Part of the outer membrane protein assembly complex, which is involved in assembly and insertion of beta-barrel proteins into the outer membrane.</text>
</comment>
<dbReference type="InterPro" id="IPR017689">
    <property type="entry name" value="BamD"/>
</dbReference>
<dbReference type="Proteomes" id="UP000433788">
    <property type="component" value="Unassembled WGS sequence"/>
</dbReference>
<evidence type="ECO:0000313" key="10">
    <source>
        <dbReference type="Proteomes" id="UP000433788"/>
    </source>
</evidence>
<feature type="domain" description="Outer membrane lipoprotein BamD-like" evidence="8">
    <location>
        <begin position="28"/>
        <end position="232"/>
    </location>
</feature>
<dbReference type="Pfam" id="PF13525">
    <property type="entry name" value="YfiO"/>
    <property type="match status" value="1"/>
</dbReference>
<keyword evidence="4 6" id="KW-0998">Cell outer membrane</keyword>
<dbReference type="GO" id="GO:1990063">
    <property type="term" value="C:Bam protein complex"/>
    <property type="evidence" value="ECO:0007669"/>
    <property type="project" value="TreeGrafter"/>
</dbReference>
<dbReference type="InterPro" id="IPR011990">
    <property type="entry name" value="TPR-like_helical_dom_sf"/>
</dbReference>
<dbReference type="GO" id="GO:0051205">
    <property type="term" value="P:protein insertion into membrane"/>
    <property type="evidence" value="ECO:0007669"/>
    <property type="project" value="UniProtKB-UniRule"/>
</dbReference>
<keyword evidence="2 6" id="KW-0472">Membrane</keyword>
<dbReference type="PANTHER" id="PTHR37423:SF1">
    <property type="entry name" value="OUTER MEMBRANE PROTEIN ASSEMBLY FACTOR BAMD"/>
    <property type="match status" value="1"/>
</dbReference>
<comment type="caution">
    <text evidence="9">The sequence shown here is derived from an EMBL/GenBank/DDBJ whole genome shotgun (WGS) entry which is preliminary data.</text>
</comment>
<dbReference type="Gene3D" id="1.25.40.10">
    <property type="entry name" value="Tetratricopeptide repeat domain"/>
    <property type="match status" value="1"/>
</dbReference>
<keyword evidence="3 6" id="KW-0564">Palmitate</keyword>
<dbReference type="InterPro" id="IPR039565">
    <property type="entry name" value="BamD-like"/>
</dbReference>
<comment type="subunit">
    <text evidence="6">Part of the Bam complex.</text>
</comment>
<evidence type="ECO:0000313" key="9">
    <source>
        <dbReference type="EMBL" id="MRH77948.1"/>
    </source>
</evidence>
<dbReference type="HAMAP" id="MF_00922">
    <property type="entry name" value="OM_assembly_BamD"/>
    <property type="match status" value="1"/>
</dbReference>
<dbReference type="NCBIfam" id="TIGR03302">
    <property type="entry name" value="OM_YfiO"/>
    <property type="match status" value="1"/>
</dbReference>
<evidence type="ECO:0000259" key="8">
    <source>
        <dbReference type="Pfam" id="PF13525"/>
    </source>
</evidence>
<dbReference type="PANTHER" id="PTHR37423">
    <property type="entry name" value="SOLUBLE LYTIC MUREIN TRANSGLYCOSYLASE-RELATED"/>
    <property type="match status" value="1"/>
</dbReference>
<dbReference type="PROSITE" id="PS51257">
    <property type="entry name" value="PROKAR_LIPOPROTEIN"/>
    <property type="match status" value="1"/>
</dbReference>
<organism evidence="9 10">
    <name type="scientific">Spiribacter salilacus</name>
    <dbReference type="NCBI Taxonomy" id="2664894"/>
    <lineage>
        <taxon>Bacteria</taxon>
        <taxon>Pseudomonadati</taxon>
        <taxon>Pseudomonadota</taxon>
        <taxon>Gammaproteobacteria</taxon>
        <taxon>Chromatiales</taxon>
        <taxon>Ectothiorhodospiraceae</taxon>
        <taxon>Spiribacter</taxon>
    </lineage>
</organism>
<dbReference type="GO" id="GO:0043165">
    <property type="term" value="P:Gram-negative-bacterium-type cell outer membrane assembly"/>
    <property type="evidence" value="ECO:0007669"/>
    <property type="project" value="UniProtKB-UniRule"/>
</dbReference>
<feature type="compositionally biased region" description="Pro residues" evidence="7">
    <location>
        <begin position="285"/>
        <end position="296"/>
    </location>
</feature>
<dbReference type="EMBL" id="WJPP01000002">
    <property type="protein sequence ID" value="MRH77948.1"/>
    <property type="molecule type" value="Genomic_DNA"/>
</dbReference>
<name>A0A6N7QS16_9GAMM</name>
<evidence type="ECO:0000256" key="4">
    <source>
        <dbReference type="ARBA" id="ARBA00023237"/>
    </source>
</evidence>
<accession>A0A6N7QS16</accession>
<dbReference type="SUPFAM" id="SSF48452">
    <property type="entry name" value="TPR-like"/>
    <property type="match status" value="1"/>
</dbReference>
<keyword evidence="10" id="KW-1185">Reference proteome</keyword>
<evidence type="ECO:0000256" key="5">
    <source>
        <dbReference type="ARBA" id="ARBA00023288"/>
    </source>
</evidence>
<dbReference type="CDD" id="cd15830">
    <property type="entry name" value="BamD"/>
    <property type="match status" value="1"/>
</dbReference>